<comment type="function">
    <text evidence="5">This is one of the proteins that binds to the 5S RNA in the ribosome where it forms part of the central protuberance.</text>
</comment>
<accession>A0A2M7INI6</accession>
<gene>
    <name evidence="5" type="primary">rplY</name>
    <name evidence="5" type="synonym">ctc</name>
    <name evidence="8" type="ORF">COZ82_02465</name>
</gene>
<dbReference type="InterPro" id="IPR020057">
    <property type="entry name" value="Ribosomal_bL25_b-dom"/>
</dbReference>
<evidence type="ECO:0000313" key="8">
    <source>
        <dbReference type="EMBL" id="PIW96903.1"/>
    </source>
</evidence>
<dbReference type="InterPro" id="IPR029751">
    <property type="entry name" value="Ribosomal_L25_dom"/>
</dbReference>
<keyword evidence="4 5" id="KW-0687">Ribonucleoprotein</keyword>
<comment type="caution">
    <text evidence="8">The sequence shown here is derived from an EMBL/GenBank/DDBJ whole genome shotgun (WGS) entry which is preliminary data.</text>
</comment>
<evidence type="ECO:0000259" key="6">
    <source>
        <dbReference type="Pfam" id="PF01386"/>
    </source>
</evidence>
<evidence type="ECO:0000256" key="5">
    <source>
        <dbReference type="HAMAP-Rule" id="MF_01334"/>
    </source>
</evidence>
<dbReference type="NCBIfam" id="TIGR00731">
    <property type="entry name" value="bL25_bact_ctc"/>
    <property type="match status" value="1"/>
</dbReference>
<dbReference type="InterPro" id="IPR001021">
    <property type="entry name" value="Ribosomal_bL25_long"/>
</dbReference>
<dbReference type="Pfam" id="PF01386">
    <property type="entry name" value="Ribosomal_L25p"/>
    <property type="match status" value="1"/>
</dbReference>
<dbReference type="SUPFAM" id="SSF50715">
    <property type="entry name" value="Ribosomal protein L25-like"/>
    <property type="match status" value="1"/>
</dbReference>
<dbReference type="AlphaFoldDB" id="A0A2M7INI6"/>
<name>A0A2M7INI6_9BACT</name>
<reference evidence="9" key="1">
    <citation type="submission" date="2017-09" db="EMBL/GenBank/DDBJ databases">
        <title>Depth-based differentiation of microbial function through sediment-hosted aquifers and enrichment of novel symbionts in the deep terrestrial subsurface.</title>
        <authorList>
            <person name="Probst A.J."/>
            <person name="Ladd B."/>
            <person name="Jarett J.K."/>
            <person name="Geller-Mcgrath D.E."/>
            <person name="Sieber C.M.K."/>
            <person name="Emerson J.B."/>
            <person name="Anantharaman K."/>
            <person name="Thomas B.C."/>
            <person name="Malmstrom R."/>
            <person name="Stieglmeier M."/>
            <person name="Klingl A."/>
            <person name="Woyke T."/>
            <person name="Ryan C.M."/>
            <person name="Banfield J.F."/>
        </authorList>
    </citation>
    <scope>NUCLEOTIDE SEQUENCE [LARGE SCALE GENOMIC DNA]</scope>
</reference>
<dbReference type="GO" id="GO:0008097">
    <property type="term" value="F:5S rRNA binding"/>
    <property type="evidence" value="ECO:0007669"/>
    <property type="project" value="InterPro"/>
</dbReference>
<dbReference type="Gene3D" id="2.170.120.20">
    <property type="entry name" value="Ribosomal protein L25, beta domain"/>
    <property type="match status" value="1"/>
</dbReference>
<protein>
    <recommendedName>
        <fullName evidence="5">Large ribosomal subunit protein bL25</fullName>
    </recommendedName>
    <alternativeName>
        <fullName evidence="5">General stress protein CTC</fullName>
    </alternativeName>
</protein>
<comment type="similarity">
    <text evidence="5">Belongs to the bacterial ribosomal protein bL25 family. CTC subfamily.</text>
</comment>
<dbReference type="HAMAP" id="MF_01334">
    <property type="entry name" value="Ribosomal_bL25_CTC"/>
    <property type="match status" value="1"/>
</dbReference>
<evidence type="ECO:0000313" key="9">
    <source>
        <dbReference type="Proteomes" id="UP000230837"/>
    </source>
</evidence>
<dbReference type="Pfam" id="PF14693">
    <property type="entry name" value="Ribosomal_TL5_C"/>
    <property type="match status" value="1"/>
</dbReference>
<feature type="domain" description="Large ribosomal subunit protein bL25 beta" evidence="7">
    <location>
        <begin position="92"/>
        <end position="176"/>
    </location>
</feature>
<evidence type="ECO:0000256" key="4">
    <source>
        <dbReference type="ARBA" id="ARBA00023274"/>
    </source>
</evidence>
<comment type="subunit">
    <text evidence="5">Part of the 50S ribosomal subunit; part of the 5S rRNA/L5/L18/L25 subcomplex. Contacts the 5S rRNA. Binds to the 5S rRNA independently of L5 and L18.</text>
</comment>
<dbReference type="Gene3D" id="2.40.240.10">
    <property type="entry name" value="Ribosomal Protein L25, Chain P"/>
    <property type="match status" value="1"/>
</dbReference>
<dbReference type="Proteomes" id="UP000230837">
    <property type="component" value="Unassembled WGS sequence"/>
</dbReference>
<dbReference type="GO" id="GO:0022625">
    <property type="term" value="C:cytosolic large ribosomal subunit"/>
    <property type="evidence" value="ECO:0007669"/>
    <property type="project" value="TreeGrafter"/>
</dbReference>
<keyword evidence="1 5" id="KW-0699">rRNA-binding</keyword>
<dbReference type="PANTHER" id="PTHR33284:SF1">
    <property type="entry name" value="RIBOSOMAL PROTEIN L25_GLN-TRNA SYNTHETASE, ANTI-CODON-BINDING DOMAIN-CONTAINING PROTEIN"/>
    <property type="match status" value="1"/>
</dbReference>
<evidence type="ECO:0000259" key="7">
    <source>
        <dbReference type="Pfam" id="PF14693"/>
    </source>
</evidence>
<dbReference type="GO" id="GO:0003735">
    <property type="term" value="F:structural constituent of ribosome"/>
    <property type="evidence" value="ECO:0007669"/>
    <property type="project" value="InterPro"/>
</dbReference>
<dbReference type="InterPro" id="IPR037121">
    <property type="entry name" value="Ribosomal_bL25_C"/>
</dbReference>
<dbReference type="EMBL" id="PFHR01000131">
    <property type="protein sequence ID" value="PIW96903.1"/>
    <property type="molecule type" value="Genomic_DNA"/>
</dbReference>
<dbReference type="CDD" id="cd00495">
    <property type="entry name" value="Ribosomal_L25_TL5_CTC"/>
    <property type="match status" value="1"/>
</dbReference>
<keyword evidence="3 5" id="KW-0689">Ribosomal protein</keyword>
<organism evidence="8 9">
    <name type="scientific">Candidatus Kaiserbacteria bacterium CG_4_8_14_3_um_filter_38_9</name>
    <dbReference type="NCBI Taxonomy" id="1974599"/>
    <lineage>
        <taxon>Bacteria</taxon>
        <taxon>Candidatus Kaiseribacteriota</taxon>
    </lineage>
</organism>
<proteinExistence type="inferred from homology"/>
<dbReference type="InterPro" id="IPR011035">
    <property type="entry name" value="Ribosomal_bL25/Gln-tRNA_synth"/>
</dbReference>
<dbReference type="PANTHER" id="PTHR33284">
    <property type="entry name" value="RIBOSOMAL PROTEIN L25/GLN-TRNA SYNTHETASE, ANTI-CODON-BINDING DOMAIN-CONTAINING PROTEIN"/>
    <property type="match status" value="1"/>
</dbReference>
<dbReference type="InterPro" id="IPR020930">
    <property type="entry name" value="Ribosomal_uL5_bac-type"/>
</dbReference>
<evidence type="ECO:0000256" key="3">
    <source>
        <dbReference type="ARBA" id="ARBA00022980"/>
    </source>
</evidence>
<keyword evidence="2 5" id="KW-0694">RNA-binding</keyword>
<feature type="domain" description="Large ribosomal subunit protein bL25 L25" evidence="6">
    <location>
        <begin position="19"/>
        <end position="84"/>
    </location>
</feature>
<dbReference type="GO" id="GO:0006412">
    <property type="term" value="P:translation"/>
    <property type="evidence" value="ECO:0007669"/>
    <property type="project" value="UniProtKB-UniRule"/>
</dbReference>
<dbReference type="InterPro" id="IPR020056">
    <property type="entry name" value="Rbsml_bL25/Gln-tRNA_synth_N"/>
</dbReference>
<sequence length="206" mass="22532">MTIILNTMTRTGAVDKLLMIPAVVYGPKQVNLSITVERKEFEKIFKEAGESSVITLKGLSQPIDVLIHEVAFNPVRSEIQHIDFYALEMGKEITTDIPLEFVGESDAIEKIGGMINKVLHEVEVTCQPASLPHNIEVDISVLTEIDAKILVSDLVLPKGVKLETPMNEVVAIVAGARAEEPEEVITEAVPDDVKTETETASEAETK</sequence>
<evidence type="ECO:0000256" key="1">
    <source>
        <dbReference type="ARBA" id="ARBA00022730"/>
    </source>
</evidence>
<evidence type="ECO:0000256" key="2">
    <source>
        <dbReference type="ARBA" id="ARBA00022884"/>
    </source>
</evidence>